<gene>
    <name evidence="2" type="ORF">ACJDUH_10100</name>
</gene>
<accession>A0ABW8TT19</accession>
<dbReference type="RefSeq" id="WP_406765091.1">
    <property type="nucleotide sequence ID" value="NZ_JBJHZY010000002.1"/>
</dbReference>
<name>A0ABW8TT19_9CLOT</name>
<keyword evidence="1" id="KW-0812">Transmembrane</keyword>
<keyword evidence="1" id="KW-1133">Transmembrane helix</keyword>
<protein>
    <submittedName>
        <fullName evidence="2">Uncharacterized protein</fullName>
    </submittedName>
</protein>
<dbReference type="Proteomes" id="UP001623661">
    <property type="component" value="Unassembled WGS sequence"/>
</dbReference>
<keyword evidence="3" id="KW-1185">Reference proteome</keyword>
<feature type="transmembrane region" description="Helical" evidence="1">
    <location>
        <begin position="6"/>
        <end position="25"/>
    </location>
</feature>
<evidence type="ECO:0000256" key="1">
    <source>
        <dbReference type="SAM" id="Phobius"/>
    </source>
</evidence>
<feature type="transmembrane region" description="Helical" evidence="1">
    <location>
        <begin position="37"/>
        <end position="56"/>
    </location>
</feature>
<proteinExistence type="predicted"/>
<feature type="transmembrane region" description="Helical" evidence="1">
    <location>
        <begin position="62"/>
        <end position="79"/>
    </location>
</feature>
<keyword evidence="1" id="KW-0472">Membrane</keyword>
<dbReference type="EMBL" id="JBJHZY010000002">
    <property type="protein sequence ID" value="MFL0268459.1"/>
    <property type="molecule type" value="Genomic_DNA"/>
</dbReference>
<sequence length="123" mass="14143">MPSWSKLILEMLVFAIAILIIYNGLKYFILDKVKVNRWIVIAIAIVFLVAPSFLGVDQKNPLWVYGPSGIFIILFLWFIDLSGWSKRKAADNASINTYYKKGNKKDIKIKPKAKPNRVKNKKD</sequence>
<organism evidence="2 3">
    <name type="scientific">Candidatus Clostridium radicumherbarum</name>
    <dbReference type="NCBI Taxonomy" id="3381662"/>
    <lineage>
        <taxon>Bacteria</taxon>
        <taxon>Bacillati</taxon>
        <taxon>Bacillota</taxon>
        <taxon>Clostridia</taxon>
        <taxon>Eubacteriales</taxon>
        <taxon>Clostridiaceae</taxon>
        <taxon>Clostridium</taxon>
    </lineage>
</organism>
<evidence type="ECO:0000313" key="2">
    <source>
        <dbReference type="EMBL" id="MFL0268459.1"/>
    </source>
</evidence>
<evidence type="ECO:0000313" key="3">
    <source>
        <dbReference type="Proteomes" id="UP001623661"/>
    </source>
</evidence>
<comment type="caution">
    <text evidence="2">The sequence shown here is derived from an EMBL/GenBank/DDBJ whole genome shotgun (WGS) entry which is preliminary data.</text>
</comment>
<reference evidence="2 3" key="1">
    <citation type="submission" date="2024-11" db="EMBL/GenBank/DDBJ databases">
        <authorList>
            <person name="Heng Y.C."/>
            <person name="Lim A.C.H."/>
            <person name="Lee J.K.Y."/>
            <person name="Kittelmann S."/>
        </authorList>
    </citation>
    <scope>NUCLEOTIDE SEQUENCE [LARGE SCALE GENOMIC DNA]</scope>
    <source>
        <strain evidence="2 3">WILCCON 0202</strain>
    </source>
</reference>